<keyword evidence="3" id="KW-1185">Reference proteome</keyword>
<dbReference type="STRING" id="1079859.SAMN04515674_101188"/>
<feature type="signal peptide" evidence="1">
    <location>
        <begin position="1"/>
        <end position="21"/>
    </location>
</feature>
<dbReference type="Proteomes" id="UP000199306">
    <property type="component" value="Unassembled WGS sequence"/>
</dbReference>
<gene>
    <name evidence="2" type="ORF">SAMN04515674_101188</name>
</gene>
<evidence type="ECO:0008006" key="4">
    <source>
        <dbReference type="Google" id="ProtNLM"/>
    </source>
</evidence>
<reference evidence="2 3" key="1">
    <citation type="submission" date="2016-10" db="EMBL/GenBank/DDBJ databases">
        <authorList>
            <person name="de Groot N.N."/>
        </authorList>
    </citation>
    <scope>NUCLEOTIDE SEQUENCE [LARGE SCALE GENOMIC DNA]</scope>
    <source>
        <strain evidence="3">E92,LMG 26720,CCM 7988</strain>
    </source>
</reference>
<proteinExistence type="predicted"/>
<dbReference type="RefSeq" id="WP_143095112.1">
    <property type="nucleotide sequence ID" value="NZ_FOXH01000001.1"/>
</dbReference>
<evidence type="ECO:0000313" key="2">
    <source>
        <dbReference type="EMBL" id="SFP05969.1"/>
    </source>
</evidence>
<organism evidence="2 3">
    <name type="scientific">Pseudarcicella hirudinis</name>
    <dbReference type="NCBI Taxonomy" id="1079859"/>
    <lineage>
        <taxon>Bacteria</taxon>
        <taxon>Pseudomonadati</taxon>
        <taxon>Bacteroidota</taxon>
        <taxon>Cytophagia</taxon>
        <taxon>Cytophagales</taxon>
        <taxon>Flectobacillaceae</taxon>
        <taxon>Pseudarcicella</taxon>
    </lineage>
</organism>
<sequence>MKKGILFLALFLLLFKYSSYAQQVTDSTKIGLTFKTAPWYVRAMPISLYTGITGKYADRIPQYIEVGKSFRVIDLGLALGRSSLRPDSTLFTEVKVTMDVCNYGIFANEMTIGGGKLFDHNGSIMLELSYTIFAQLGPKWGLGLVSGYYDYTSETVDNSRVFYGLFFRYGIQRTDSGGLFGLGRGRGRSGRGHGHGR</sequence>
<evidence type="ECO:0000313" key="3">
    <source>
        <dbReference type="Proteomes" id="UP000199306"/>
    </source>
</evidence>
<dbReference type="AlphaFoldDB" id="A0A1I5M8V3"/>
<keyword evidence="1" id="KW-0732">Signal</keyword>
<evidence type="ECO:0000256" key="1">
    <source>
        <dbReference type="SAM" id="SignalP"/>
    </source>
</evidence>
<accession>A0A1I5M8V3</accession>
<dbReference type="OrthoDB" id="956077at2"/>
<name>A0A1I5M8V3_9BACT</name>
<feature type="chain" id="PRO_5011584343" description="Outer membrane protein beta-barrel domain-containing protein" evidence="1">
    <location>
        <begin position="22"/>
        <end position="197"/>
    </location>
</feature>
<protein>
    <recommendedName>
        <fullName evidence="4">Outer membrane protein beta-barrel domain-containing protein</fullName>
    </recommendedName>
</protein>
<dbReference type="EMBL" id="FOXH01000001">
    <property type="protein sequence ID" value="SFP05969.1"/>
    <property type="molecule type" value="Genomic_DNA"/>
</dbReference>